<comment type="subcellular location">
    <subcellularLocation>
        <location evidence="2">Cell membrane</location>
        <topology evidence="2">Multi-pass membrane protein</topology>
    </subcellularLocation>
</comment>
<comment type="pathway">
    <text evidence="4">Lipid metabolism.</text>
</comment>
<keyword evidence="11 24" id="KW-0812">Transmembrane</keyword>
<evidence type="ECO:0000256" key="23">
    <source>
        <dbReference type="ARBA" id="ARBA00033406"/>
    </source>
</evidence>
<evidence type="ECO:0000256" key="18">
    <source>
        <dbReference type="ARBA" id="ARBA00029893"/>
    </source>
</evidence>
<feature type="transmembrane region" description="Helical" evidence="24">
    <location>
        <begin position="7"/>
        <end position="30"/>
    </location>
</feature>
<protein>
    <recommendedName>
        <fullName evidence="7">Phosphatidate cytidylyltransferase</fullName>
        <ecNumber evidence="6">2.7.7.41</ecNumber>
    </recommendedName>
    <alternativeName>
        <fullName evidence="20">CDP-DAG synthase</fullName>
    </alternativeName>
    <alternativeName>
        <fullName evidence="22">CDP-DG synthase</fullName>
    </alternativeName>
    <alternativeName>
        <fullName evidence="18">CDP-diacylglycerol synthase</fullName>
    </alternativeName>
    <alternativeName>
        <fullName evidence="21">CDP-diglyceride pyrophosphorylase</fullName>
    </alternativeName>
    <alternativeName>
        <fullName evidence="23">CDP-diglyceride synthase</fullName>
    </alternativeName>
    <alternativeName>
        <fullName evidence="19">CTP:phosphatidate cytidylyltransferase</fullName>
    </alternativeName>
</protein>
<accession>B5L7N9</accession>
<evidence type="ECO:0000256" key="5">
    <source>
        <dbReference type="ARBA" id="ARBA00010185"/>
    </source>
</evidence>
<comment type="catalytic activity">
    <reaction evidence="1">
        <text>a 1,2-diacyl-sn-glycero-3-phosphate + CTP + H(+) = a CDP-1,2-diacyl-sn-glycerol + diphosphate</text>
        <dbReference type="Rhea" id="RHEA:16229"/>
        <dbReference type="ChEBI" id="CHEBI:15378"/>
        <dbReference type="ChEBI" id="CHEBI:33019"/>
        <dbReference type="ChEBI" id="CHEBI:37563"/>
        <dbReference type="ChEBI" id="CHEBI:58332"/>
        <dbReference type="ChEBI" id="CHEBI:58608"/>
        <dbReference type="EC" id="2.7.7.41"/>
    </reaction>
</comment>
<feature type="transmembrane region" description="Helical" evidence="24">
    <location>
        <begin position="245"/>
        <end position="268"/>
    </location>
</feature>
<dbReference type="GO" id="GO:0005886">
    <property type="term" value="C:plasma membrane"/>
    <property type="evidence" value="ECO:0007669"/>
    <property type="project" value="UniProtKB-SubCell"/>
</dbReference>
<gene>
    <name evidence="25" type="primary">cdsA2</name>
</gene>
<proteinExistence type="inferred from homology"/>
<organism evidence="25">
    <name type="scientific">Liberibacter asiaticus</name>
    <name type="common">Citrus greening disease</name>
    <name type="synonym">Liberobacter asiaticum</name>
    <dbReference type="NCBI Taxonomy" id="34021"/>
    <lineage>
        <taxon>Bacteria</taxon>
        <taxon>Pseudomonadati</taxon>
        <taxon>Pseudomonadota</taxon>
        <taxon>Alphaproteobacteria</taxon>
        <taxon>Hyphomicrobiales</taxon>
        <taxon>Rhizobiaceae</taxon>
        <taxon>Liberibacter</taxon>
    </lineage>
</organism>
<name>B5L7N9_LIBAS</name>
<evidence type="ECO:0000256" key="16">
    <source>
        <dbReference type="ARBA" id="ARBA00023209"/>
    </source>
</evidence>
<evidence type="ECO:0000256" key="3">
    <source>
        <dbReference type="ARBA" id="ARBA00005119"/>
    </source>
</evidence>
<keyword evidence="15 24" id="KW-0472">Membrane</keyword>
<sequence length="269" mass="29949">MLQELKWRIVTGLAMACSFILISWIGGIWFRLWTMVMSLCIYYEWKIITGSVSLSLSEKILGLFTFFLVFFMIITGFFKSAFFLLMLYSFIDWMISIMKNRAFWRALGVVYSGLPSIALSSLRGDDAKGCVIVFFVLSVVWAIDIFAYFIGRFVGGPKIAPKISPRKTWSGSIGGLFCGVGVGVALLSFFCANCFELALAVSILLSVSCQLGDLFESYIKRYFGIKQSGWLLPGHGGVMDRVDGLVFSCFLMSAISFFGIATEMIGVLK</sequence>
<evidence type="ECO:0000256" key="21">
    <source>
        <dbReference type="ARBA" id="ARBA00032396"/>
    </source>
</evidence>
<reference evidence="25" key="1">
    <citation type="journal article" date="2008" name="BMC Res. Notes">
        <title>Comparative phylogenomics and multi-gene cluster analyses of the Citrus Huanglongbing (HLB)-associated bacterium Candidatus Liberibacter.</title>
        <authorList>
            <person name="Doddapaneni H."/>
            <person name="Liao H."/>
            <person name="Lin H."/>
            <person name="Bai X."/>
            <person name="Zhao X."/>
            <person name="Civerolo E.L."/>
            <person name="Irey M."/>
            <person name="Coletta-Filho H."/>
            <person name="Pietersen G."/>
        </authorList>
    </citation>
    <scope>NUCLEOTIDE SEQUENCE</scope>
    <source>
        <strain evidence="25">GuangXi-GL-1</strain>
    </source>
</reference>
<evidence type="ECO:0000256" key="6">
    <source>
        <dbReference type="ARBA" id="ARBA00012487"/>
    </source>
</evidence>
<evidence type="ECO:0000256" key="20">
    <source>
        <dbReference type="ARBA" id="ARBA00032253"/>
    </source>
</evidence>
<keyword evidence="9" id="KW-0444">Lipid biosynthesis</keyword>
<evidence type="ECO:0000256" key="10">
    <source>
        <dbReference type="ARBA" id="ARBA00022679"/>
    </source>
</evidence>
<comment type="similarity">
    <text evidence="5">Belongs to the CDS family.</text>
</comment>
<evidence type="ECO:0000256" key="4">
    <source>
        <dbReference type="ARBA" id="ARBA00005189"/>
    </source>
</evidence>
<dbReference type="PANTHER" id="PTHR46382">
    <property type="entry name" value="PHOSPHATIDATE CYTIDYLYLTRANSFERASE"/>
    <property type="match status" value="1"/>
</dbReference>
<dbReference type="AlphaFoldDB" id="B5L7N9"/>
<evidence type="ECO:0000256" key="2">
    <source>
        <dbReference type="ARBA" id="ARBA00004651"/>
    </source>
</evidence>
<evidence type="ECO:0000256" key="11">
    <source>
        <dbReference type="ARBA" id="ARBA00022692"/>
    </source>
</evidence>
<keyword evidence="16" id="KW-0594">Phospholipid biosynthesis</keyword>
<dbReference type="Pfam" id="PF01148">
    <property type="entry name" value="CTP_transf_1"/>
    <property type="match status" value="1"/>
</dbReference>
<keyword evidence="12 25" id="KW-0548">Nucleotidyltransferase</keyword>
<keyword evidence="8" id="KW-1003">Cell membrane</keyword>
<dbReference type="PANTHER" id="PTHR46382:SF1">
    <property type="entry name" value="PHOSPHATIDATE CYTIDYLYLTRANSFERASE"/>
    <property type="match status" value="1"/>
</dbReference>
<feature type="transmembrane region" description="Helical" evidence="24">
    <location>
        <begin position="131"/>
        <end position="151"/>
    </location>
</feature>
<evidence type="ECO:0000256" key="15">
    <source>
        <dbReference type="ARBA" id="ARBA00023136"/>
    </source>
</evidence>
<dbReference type="GO" id="GO:0004605">
    <property type="term" value="F:phosphatidate cytidylyltransferase activity"/>
    <property type="evidence" value="ECO:0007669"/>
    <property type="project" value="UniProtKB-EC"/>
</dbReference>
<dbReference type="EMBL" id="EU523377">
    <property type="protein sequence ID" value="ACB37709.1"/>
    <property type="molecule type" value="Genomic_DNA"/>
</dbReference>
<keyword evidence="13 24" id="KW-1133">Transmembrane helix</keyword>
<evidence type="ECO:0000313" key="25">
    <source>
        <dbReference type="EMBL" id="ACB37709.1"/>
    </source>
</evidence>
<keyword evidence="14" id="KW-0443">Lipid metabolism</keyword>
<evidence type="ECO:0000256" key="14">
    <source>
        <dbReference type="ARBA" id="ARBA00023098"/>
    </source>
</evidence>
<feature type="transmembrane region" description="Helical" evidence="24">
    <location>
        <begin position="102"/>
        <end position="119"/>
    </location>
</feature>
<evidence type="ECO:0000256" key="13">
    <source>
        <dbReference type="ARBA" id="ARBA00022989"/>
    </source>
</evidence>
<comment type="pathway">
    <text evidence="3">Phospholipid metabolism; CDP-diacylglycerol biosynthesis; CDP-diacylglycerol from sn-glycerol 3-phosphate: step 3/3.</text>
</comment>
<keyword evidence="10 25" id="KW-0808">Transferase</keyword>
<dbReference type="EC" id="2.7.7.41" evidence="6"/>
<evidence type="ECO:0000256" key="17">
    <source>
        <dbReference type="ARBA" id="ARBA00023264"/>
    </source>
</evidence>
<evidence type="ECO:0000256" key="8">
    <source>
        <dbReference type="ARBA" id="ARBA00022475"/>
    </source>
</evidence>
<feature type="transmembrane region" description="Helical" evidence="24">
    <location>
        <begin position="60"/>
        <end position="90"/>
    </location>
</feature>
<evidence type="ECO:0000256" key="24">
    <source>
        <dbReference type="SAM" id="Phobius"/>
    </source>
</evidence>
<keyword evidence="17" id="KW-1208">Phospholipid metabolism</keyword>
<evidence type="ECO:0000256" key="1">
    <source>
        <dbReference type="ARBA" id="ARBA00001698"/>
    </source>
</evidence>
<feature type="transmembrane region" description="Helical" evidence="24">
    <location>
        <begin position="172"/>
        <end position="205"/>
    </location>
</feature>
<evidence type="ECO:0000256" key="9">
    <source>
        <dbReference type="ARBA" id="ARBA00022516"/>
    </source>
</evidence>
<dbReference type="GO" id="GO:0016024">
    <property type="term" value="P:CDP-diacylglycerol biosynthetic process"/>
    <property type="evidence" value="ECO:0007669"/>
    <property type="project" value="TreeGrafter"/>
</dbReference>
<evidence type="ECO:0000256" key="19">
    <source>
        <dbReference type="ARBA" id="ARBA00031825"/>
    </source>
</evidence>
<evidence type="ECO:0000256" key="7">
    <source>
        <dbReference type="ARBA" id="ARBA00019373"/>
    </source>
</evidence>
<evidence type="ECO:0000256" key="22">
    <source>
        <dbReference type="ARBA" id="ARBA00032743"/>
    </source>
</evidence>
<evidence type="ECO:0000256" key="12">
    <source>
        <dbReference type="ARBA" id="ARBA00022695"/>
    </source>
</evidence>